<evidence type="ECO:0000313" key="1">
    <source>
        <dbReference type="Proteomes" id="UP000050795"/>
    </source>
</evidence>
<proteinExistence type="predicted"/>
<evidence type="ECO:0000313" key="2">
    <source>
        <dbReference type="WBParaSite" id="TREG1_48690.1"/>
    </source>
</evidence>
<reference evidence="2" key="2">
    <citation type="submission" date="2023-11" db="UniProtKB">
        <authorList>
            <consortium name="WormBaseParasite"/>
        </authorList>
    </citation>
    <scope>IDENTIFICATION</scope>
</reference>
<organism evidence="1 2">
    <name type="scientific">Trichobilharzia regenti</name>
    <name type="common">Nasal bird schistosome</name>
    <dbReference type="NCBI Taxonomy" id="157069"/>
    <lineage>
        <taxon>Eukaryota</taxon>
        <taxon>Metazoa</taxon>
        <taxon>Spiralia</taxon>
        <taxon>Lophotrochozoa</taxon>
        <taxon>Platyhelminthes</taxon>
        <taxon>Trematoda</taxon>
        <taxon>Digenea</taxon>
        <taxon>Strigeidida</taxon>
        <taxon>Schistosomatoidea</taxon>
        <taxon>Schistosomatidae</taxon>
        <taxon>Trichobilharzia</taxon>
    </lineage>
</organism>
<protein>
    <submittedName>
        <fullName evidence="2">Uncharacterized protein</fullName>
    </submittedName>
</protein>
<sequence>MGTLEQYIKEIIEIIHFFGELCETDSICFIEKRMMDSDFKYDRYKNDILKLLTNNRPKIHSQNDLKTPILKLFDKIIVFDCVDLIEKKKNFFQQALNHLEKTAGKLIIIKKLRKWTTTFDEEQSGKFNTEWTSILTDLLDAGFNIQWDVIDIPINVNCNQWMDSMNNYSEGLIQYMHTSLRYIPLDNEQIRLNEQLLIIVAFPKLQSDYKLNSIKRSVQSFHKQNNNSNLYHNKTHIVPLDVTQMQHILDEKLPEIIAHSIKSVNKQHRNYRSEWWGTVVADKWVNTDSSRIPSKRLIFF</sequence>
<dbReference type="WBParaSite" id="TREG1_48690.1">
    <property type="protein sequence ID" value="TREG1_48690.1"/>
    <property type="gene ID" value="TREG1_48690"/>
</dbReference>
<keyword evidence="1" id="KW-1185">Reference proteome</keyword>
<name>A0AA85JRK0_TRIRE</name>
<dbReference type="Proteomes" id="UP000050795">
    <property type="component" value="Unassembled WGS sequence"/>
</dbReference>
<accession>A0AA85JRK0</accession>
<dbReference type="AlphaFoldDB" id="A0AA85JRK0"/>
<reference evidence="1" key="1">
    <citation type="submission" date="2022-06" db="EMBL/GenBank/DDBJ databases">
        <authorList>
            <person name="Berger JAMES D."/>
            <person name="Berger JAMES D."/>
        </authorList>
    </citation>
    <scope>NUCLEOTIDE SEQUENCE [LARGE SCALE GENOMIC DNA]</scope>
</reference>